<evidence type="ECO:0000259" key="5">
    <source>
        <dbReference type="Pfam" id="PF00171"/>
    </source>
</evidence>
<comment type="caution">
    <text evidence="6">The sequence shown here is derived from an EMBL/GenBank/DDBJ whole genome shotgun (WGS) entry which is preliminary data.</text>
</comment>
<evidence type="ECO:0000313" key="6">
    <source>
        <dbReference type="EMBL" id="MEU9350603.1"/>
    </source>
</evidence>
<gene>
    <name evidence="6" type="ORF">AB0D65_06165</name>
</gene>
<feature type="domain" description="Aldehyde dehydrogenase" evidence="5">
    <location>
        <begin position="21"/>
        <end position="477"/>
    </location>
</feature>
<dbReference type="RefSeq" id="WP_359977283.1">
    <property type="nucleotide sequence ID" value="NZ_JBEZLS010000003.1"/>
</dbReference>
<dbReference type="InterPro" id="IPR016162">
    <property type="entry name" value="Ald_DH_N"/>
</dbReference>
<name>A0ABV3E0C9_9ACTN</name>
<dbReference type="Gene3D" id="3.40.309.10">
    <property type="entry name" value="Aldehyde Dehydrogenase, Chain A, domain 2"/>
    <property type="match status" value="1"/>
</dbReference>
<sequence>MNTTPTRSQLIDGKLVASQPVFASHNPATGELVGHAPEATRADAETAVAAARRAFDTTDWPTDRDLRLRSLRRLHQVLDEHREELRELTIAEVGAPRQLTHGPQLDEPIGIVKYYADLLESYEFTEDLGEIESRGQRHHRWVEKEAAGVVAAILPYNFPNQLALAKLAPALAAGCTVVLKGAPQTPLTTLALGELIAEHTDIPPGVVNVLSSSTPEVGEVLTTHRGVDVVTFTGATATGRRIMAAASGSVKRVFLELGGKSAMIVLDDADVTKAAMFAAFTICSHSGQGCALTSRLLVPRARHDEIVQMVAAGLDRVRVGDPNDPQTNMGPLISEEQRDKVDSMVRRAVDEGAVPVRGGKRIDPGFFYAPTLLAEVDPESEIAQEEVFGPVLAVIPYDDEDDAVRIANNSRYGLSGAVHSADEDRAVRIARRIRTGTFSINGGNYFAPDVPFGGYKQSGIGRESGRSGFEEFLEEKAFARIVAPREQG</sequence>
<feature type="active site" evidence="3">
    <location>
        <position position="256"/>
    </location>
</feature>
<dbReference type="SUPFAM" id="SSF53720">
    <property type="entry name" value="ALDH-like"/>
    <property type="match status" value="1"/>
</dbReference>
<keyword evidence="7" id="KW-1185">Reference proteome</keyword>
<dbReference type="Gene3D" id="3.40.605.10">
    <property type="entry name" value="Aldehyde Dehydrogenase, Chain A, domain 1"/>
    <property type="match status" value="1"/>
</dbReference>
<organism evidence="6 7">
    <name type="scientific">Streptomyces griseoloalbus</name>
    <dbReference type="NCBI Taxonomy" id="67303"/>
    <lineage>
        <taxon>Bacteria</taxon>
        <taxon>Bacillati</taxon>
        <taxon>Actinomycetota</taxon>
        <taxon>Actinomycetes</taxon>
        <taxon>Kitasatosporales</taxon>
        <taxon>Streptomycetaceae</taxon>
        <taxon>Streptomyces</taxon>
    </lineage>
</organism>
<dbReference type="PROSITE" id="PS00687">
    <property type="entry name" value="ALDEHYDE_DEHYDR_GLU"/>
    <property type="match status" value="1"/>
</dbReference>
<comment type="similarity">
    <text evidence="1 4">Belongs to the aldehyde dehydrogenase family.</text>
</comment>
<evidence type="ECO:0000256" key="1">
    <source>
        <dbReference type="ARBA" id="ARBA00009986"/>
    </source>
</evidence>
<keyword evidence="2 4" id="KW-0560">Oxidoreductase</keyword>
<evidence type="ECO:0000313" key="7">
    <source>
        <dbReference type="Proteomes" id="UP001551582"/>
    </source>
</evidence>
<dbReference type="InterPro" id="IPR015590">
    <property type="entry name" value="Aldehyde_DH_dom"/>
</dbReference>
<accession>A0ABV3E0C9</accession>
<dbReference type="Proteomes" id="UP001551582">
    <property type="component" value="Unassembled WGS sequence"/>
</dbReference>
<protein>
    <submittedName>
        <fullName evidence="6">Aldehyde dehydrogenase family protein</fullName>
    </submittedName>
</protein>
<dbReference type="CDD" id="cd07089">
    <property type="entry name" value="ALDH_CddD-AldA-like"/>
    <property type="match status" value="1"/>
</dbReference>
<dbReference type="Pfam" id="PF00171">
    <property type="entry name" value="Aldedh"/>
    <property type="match status" value="1"/>
</dbReference>
<dbReference type="InterPro" id="IPR016161">
    <property type="entry name" value="Ald_DH/histidinol_DH"/>
</dbReference>
<evidence type="ECO:0000256" key="2">
    <source>
        <dbReference type="ARBA" id="ARBA00023002"/>
    </source>
</evidence>
<proteinExistence type="inferred from homology"/>
<dbReference type="PANTHER" id="PTHR42804:SF1">
    <property type="entry name" value="ALDEHYDE DEHYDROGENASE-RELATED"/>
    <property type="match status" value="1"/>
</dbReference>
<evidence type="ECO:0000256" key="3">
    <source>
        <dbReference type="PROSITE-ProRule" id="PRU10007"/>
    </source>
</evidence>
<dbReference type="EMBL" id="JBEZLS010000003">
    <property type="protein sequence ID" value="MEU9350603.1"/>
    <property type="molecule type" value="Genomic_DNA"/>
</dbReference>
<evidence type="ECO:0000256" key="4">
    <source>
        <dbReference type="RuleBase" id="RU003345"/>
    </source>
</evidence>
<dbReference type="PANTHER" id="PTHR42804">
    <property type="entry name" value="ALDEHYDE DEHYDROGENASE"/>
    <property type="match status" value="1"/>
</dbReference>
<dbReference type="InterPro" id="IPR029510">
    <property type="entry name" value="Ald_DH_CS_GLU"/>
</dbReference>
<reference evidence="6 7" key="1">
    <citation type="submission" date="2024-06" db="EMBL/GenBank/DDBJ databases">
        <title>The Natural Products Discovery Center: Release of the First 8490 Sequenced Strains for Exploring Actinobacteria Biosynthetic Diversity.</title>
        <authorList>
            <person name="Kalkreuter E."/>
            <person name="Kautsar S.A."/>
            <person name="Yang D."/>
            <person name="Bader C.D."/>
            <person name="Teijaro C.N."/>
            <person name="Fluegel L."/>
            <person name="Davis C.M."/>
            <person name="Simpson J.R."/>
            <person name="Lauterbach L."/>
            <person name="Steele A.D."/>
            <person name="Gui C."/>
            <person name="Meng S."/>
            <person name="Li G."/>
            <person name="Viehrig K."/>
            <person name="Ye F."/>
            <person name="Su P."/>
            <person name="Kiefer A.F."/>
            <person name="Nichols A."/>
            <person name="Cepeda A.J."/>
            <person name="Yan W."/>
            <person name="Fan B."/>
            <person name="Jiang Y."/>
            <person name="Adhikari A."/>
            <person name="Zheng C.-J."/>
            <person name="Schuster L."/>
            <person name="Cowan T.M."/>
            <person name="Smanski M.J."/>
            <person name="Chevrette M.G."/>
            <person name="De Carvalho L.P.S."/>
            <person name="Shen B."/>
        </authorList>
    </citation>
    <scope>NUCLEOTIDE SEQUENCE [LARGE SCALE GENOMIC DNA]</scope>
    <source>
        <strain evidence="6 7">NPDC048274</strain>
    </source>
</reference>
<dbReference type="InterPro" id="IPR016163">
    <property type="entry name" value="Ald_DH_C"/>
</dbReference>